<protein>
    <recommendedName>
        <fullName evidence="3">Excreted virulence factor EspC (Type VII ESX diderm)</fullName>
    </recommendedName>
</protein>
<organism evidence="1 2">
    <name type="scientific">Nocardia puris</name>
    <dbReference type="NCBI Taxonomy" id="208602"/>
    <lineage>
        <taxon>Bacteria</taxon>
        <taxon>Bacillati</taxon>
        <taxon>Actinomycetota</taxon>
        <taxon>Actinomycetes</taxon>
        <taxon>Mycobacteriales</taxon>
        <taxon>Nocardiaceae</taxon>
        <taxon>Nocardia</taxon>
    </lineage>
</organism>
<dbReference type="EMBL" id="QNRE01000008">
    <property type="protein sequence ID" value="RBO88926.1"/>
    <property type="molecule type" value="Genomic_DNA"/>
</dbReference>
<evidence type="ECO:0000313" key="1">
    <source>
        <dbReference type="EMBL" id="RBO88926.1"/>
    </source>
</evidence>
<sequence>MAERFESYEEKLRIAGQDTAAVDRTVRQLAAKVTSAMSVGSAAWGPDKFGTQFADGPDGFVASMDKIVTGTEKMAASFRSMSDGQYRAADAVQNYEQASAENFGR</sequence>
<reference evidence="1 2" key="1">
    <citation type="submission" date="2018-06" db="EMBL/GenBank/DDBJ databases">
        <title>Genomic Encyclopedia of Type Strains, Phase IV (KMG-IV): sequencing the most valuable type-strain genomes for metagenomic binning, comparative biology and taxonomic classification.</title>
        <authorList>
            <person name="Goeker M."/>
        </authorList>
    </citation>
    <scope>NUCLEOTIDE SEQUENCE [LARGE SCALE GENOMIC DNA]</scope>
    <source>
        <strain evidence="1 2">DSM 44599</strain>
    </source>
</reference>
<dbReference type="RefSeq" id="WP_067507445.1">
    <property type="nucleotide sequence ID" value="NZ_QNRE01000008.1"/>
</dbReference>
<keyword evidence="2" id="KW-1185">Reference proteome</keyword>
<accession>A0A366DFZ8</accession>
<dbReference type="Proteomes" id="UP000252586">
    <property type="component" value="Unassembled WGS sequence"/>
</dbReference>
<dbReference type="AlphaFoldDB" id="A0A366DFZ8"/>
<proteinExistence type="predicted"/>
<evidence type="ECO:0008006" key="3">
    <source>
        <dbReference type="Google" id="ProtNLM"/>
    </source>
</evidence>
<gene>
    <name evidence="1" type="ORF">DFR74_108151</name>
</gene>
<name>A0A366DFZ8_9NOCA</name>
<dbReference type="STRING" id="1210090.GCA_001613185_02180"/>
<comment type="caution">
    <text evidence="1">The sequence shown here is derived from an EMBL/GenBank/DDBJ whole genome shotgun (WGS) entry which is preliminary data.</text>
</comment>
<evidence type="ECO:0000313" key="2">
    <source>
        <dbReference type="Proteomes" id="UP000252586"/>
    </source>
</evidence>
<dbReference type="OrthoDB" id="4565744at2"/>